<protein>
    <recommendedName>
        <fullName evidence="4">ABC-2 type transport system permease protein</fullName>
    </recommendedName>
</protein>
<evidence type="ECO:0000256" key="1">
    <source>
        <dbReference type="SAM" id="Phobius"/>
    </source>
</evidence>
<accession>A0A327YZ08</accession>
<reference evidence="2 3" key="1">
    <citation type="submission" date="2018-06" db="EMBL/GenBank/DDBJ databases">
        <title>Genomic Encyclopedia of Type Strains, Phase III (KMG-III): the genomes of soil and plant-associated and newly described type strains.</title>
        <authorList>
            <person name="Whitman W."/>
        </authorList>
    </citation>
    <scope>NUCLEOTIDE SEQUENCE [LARGE SCALE GENOMIC DNA]</scope>
    <source>
        <strain evidence="2 3">CGMCC 4.7090</strain>
    </source>
</reference>
<feature type="transmembrane region" description="Helical" evidence="1">
    <location>
        <begin position="205"/>
        <end position="225"/>
    </location>
</feature>
<name>A0A327YZ08_9ACTN</name>
<feature type="transmembrane region" description="Helical" evidence="1">
    <location>
        <begin position="59"/>
        <end position="79"/>
    </location>
</feature>
<dbReference type="Pfam" id="PF19814">
    <property type="entry name" value="DUF6297"/>
    <property type="match status" value="1"/>
</dbReference>
<dbReference type="InterPro" id="IPR046264">
    <property type="entry name" value="DUF6297"/>
</dbReference>
<organism evidence="2 3">
    <name type="scientific">Actinoplanes lutulentus</name>
    <dbReference type="NCBI Taxonomy" id="1287878"/>
    <lineage>
        <taxon>Bacteria</taxon>
        <taxon>Bacillati</taxon>
        <taxon>Actinomycetota</taxon>
        <taxon>Actinomycetes</taxon>
        <taxon>Micromonosporales</taxon>
        <taxon>Micromonosporaceae</taxon>
        <taxon>Actinoplanes</taxon>
    </lineage>
</organism>
<keyword evidence="3" id="KW-1185">Reference proteome</keyword>
<feature type="transmembrane region" description="Helical" evidence="1">
    <location>
        <begin position="141"/>
        <end position="161"/>
    </location>
</feature>
<proteinExistence type="predicted"/>
<gene>
    <name evidence="2" type="ORF">B0I29_125139</name>
</gene>
<sequence>MTSVPLRPVRHWIHATQSSHRERGATLSNVYVGVLFVAIVVAMFKEQLTKIFWPADPSLSALGSVSVAVICGALLLLSLRRLGPITLSRPASYFLLTAPVSRRRLLIPSVRIAAAAAALAGAAAAFAILGHTGSRDTLSDLLIVIGALAGLLVYLIAALAQSASRGATIIDRLASLALAIGLAELVAEAAGWTPPTLAGPPTTTSLVPLAGALTLVLLLGFGLLVRDLARTRNDRILESAKTAGTLFDAAFGMEPSWITDMVERRYWANRRLRSSHLLRVARLPVLTAQDLLLTGRRLPRLFWLAGATTLPLLLTSTPRWLLAIVLLYATMIAARTSTGTIRTDAGNPVLSRLVGLTSRQALYQRAWVPVALAGVWATAALALLQLTGNLAPGPWWALGIALAPAGAAAAIRKARTGFVRNDLLPLDTPMGTVSTGPLVNSIAGPDLLLLGLPTLLALAQNKPLSWSSVILQAAIAVMGARAYLNATTAETRTELTPR</sequence>
<evidence type="ECO:0000313" key="2">
    <source>
        <dbReference type="EMBL" id="RAK26982.1"/>
    </source>
</evidence>
<feature type="transmembrane region" description="Helical" evidence="1">
    <location>
        <begin position="393"/>
        <end position="411"/>
    </location>
</feature>
<keyword evidence="1" id="KW-1133">Transmembrane helix</keyword>
<comment type="caution">
    <text evidence="2">The sequence shown here is derived from an EMBL/GenBank/DDBJ whole genome shotgun (WGS) entry which is preliminary data.</text>
</comment>
<feature type="transmembrane region" description="Helical" evidence="1">
    <location>
        <begin position="26"/>
        <end position="44"/>
    </location>
</feature>
<dbReference type="AlphaFoldDB" id="A0A327YZ08"/>
<dbReference type="Proteomes" id="UP000249341">
    <property type="component" value="Unassembled WGS sequence"/>
</dbReference>
<feature type="transmembrane region" description="Helical" evidence="1">
    <location>
        <begin position="366"/>
        <end position="387"/>
    </location>
</feature>
<evidence type="ECO:0000313" key="3">
    <source>
        <dbReference type="Proteomes" id="UP000249341"/>
    </source>
</evidence>
<dbReference type="EMBL" id="QLMJ01000025">
    <property type="protein sequence ID" value="RAK26982.1"/>
    <property type="molecule type" value="Genomic_DNA"/>
</dbReference>
<feature type="transmembrane region" description="Helical" evidence="1">
    <location>
        <begin position="173"/>
        <end position="193"/>
    </location>
</feature>
<keyword evidence="1" id="KW-0472">Membrane</keyword>
<keyword evidence="1" id="KW-0812">Transmembrane</keyword>
<evidence type="ECO:0008006" key="4">
    <source>
        <dbReference type="Google" id="ProtNLM"/>
    </source>
</evidence>
<feature type="transmembrane region" description="Helical" evidence="1">
    <location>
        <begin position="110"/>
        <end position="129"/>
    </location>
</feature>
<dbReference type="OrthoDB" id="3401901at2"/>
<dbReference type="RefSeq" id="WP_111654340.1">
    <property type="nucleotide sequence ID" value="NZ_JACHWI010000002.1"/>
</dbReference>